<dbReference type="CDD" id="cd01450">
    <property type="entry name" value="vWFA_subfamily_ECM"/>
    <property type="match status" value="1"/>
</dbReference>
<dbReference type="PROSITE" id="PS50234">
    <property type="entry name" value="VWFA"/>
    <property type="match status" value="1"/>
</dbReference>
<dbReference type="Pfam" id="PF00431">
    <property type="entry name" value="CUB"/>
    <property type="match status" value="1"/>
</dbReference>
<keyword evidence="1 2" id="KW-1015">Disulfide bond</keyword>
<dbReference type="SMART" id="SM00327">
    <property type="entry name" value="VWA"/>
    <property type="match status" value="1"/>
</dbReference>
<feature type="domain" description="CUB" evidence="4">
    <location>
        <begin position="40"/>
        <end position="153"/>
    </location>
</feature>
<protein>
    <recommendedName>
        <fullName evidence="8">CUB domain-containing protein</fullName>
    </recommendedName>
</protein>
<keyword evidence="7" id="KW-1185">Reference proteome</keyword>
<evidence type="ECO:0000313" key="6">
    <source>
        <dbReference type="EnsemblMetazoa" id="CJA15339.1"/>
    </source>
</evidence>
<accession>A0A8R1DXS9</accession>
<dbReference type="Pfam" id="PF00092">
    <property type="entry name" value="VWA"/>
    <property type="match status" value="1"/>
</dbReference>
<dbReference type="CDD" id="cd00041">
    <property type="entry name" value="CUB"/>
    <property type="match status" value="1"/>
</dbReference>
<dbReference type="InterPro" id="IPR000859">
    <property type="entry name" value="CUB_dom"/>
</dbReference>
<keyword evidence="3" id="KW-0732">Signal</keyword>
<evidence type="ECO:0000256" key="2">
    <source>
        <dbReference type="PROSITE-ProRule" id="PRU00059"/>
    </source>
</evidence>
<evidence type="ECO:0000256" key="1">
    <source>
        <dbReference type="ARBA" id="ARBA00023157"/>
    </source>
</evidence>
<reference evidence="6" key="2">
    <citation type="submission" date="2022-06" db="UniProtKB">
        <authorList>
            <consortium name="EnsemblMetazoa"/>
        </authorList>
    </citation>
    <scope>IDENTIFICATION</scope>
    <source>
        <strain evidence="6">DF5081</strain>
    </source>
</reference>
<dbReference type="PANTHER" id="PTHR46908:SF8">
    <property type="entry name" value="C-TYPE LECTIN DOMAIN-CONTAINING PROTEIN"/>
    <property type="match status" value="1"/>
</dbReference>
<dbReference type="Gene3D" id="2.60.120.290">
    <property type="entry name" value="Spermadhesin, CUB domain"/>
    <property type="match status" value="1"/>
</dbReference>
<feature type="chain" id="PRO_5035943712" description="CUB domain-containing protein" evidence="3">
    <location>
        <begin position="18"/>
        <end position="364"/>
    </location>
</feature>
<name>A0A8R1DXS9_CAEJA</name>
<feature type="disulfide bond" evidence="2">
    <location>
        <begin position="40"/>
        <end position="67"/>
    </location>
</feature>
<dbReference type="InterPro" id="IPR002035">
    <property type="entry name" value="VWF_A"/>
</dbReference>
<evidence type="ECO:0008006" key="8">
    <source>
        <dbReference type="Google" id="ProtNLM"/>
    </source>
</evidence>
<dbReference type="Proteomes" id="UP000005237">
    <property type="component" value="Unassembled WGS sequence"/>
</dbReference>
<dbReference type="InterPro" id="IPR035914">
    <property type="entry name" value="Sperma_CUB_dom_sf"/>
</dbReference>
<dbReference type="EnsemblMetazoa" id="CJA15339.1">
    <property type="protein sequence ID" value="CJA15339.1"/>
    <property type="gene ID" value="WBGene00134543"/>
</dbReference>
<evidence type="ECO:0000259" key="4">
    <source>
        <dbReference type="PROSITE" id="PS01180"/>
    </source>
</evidence>
<sequence length="364" mass="40718">MLRKLTFLVFLLGTIEAVKLKRTVHNHSKTVISRDDFIGCPLNNDFYYNGTINSPLYPYNYPPNDKCYYYISAEPGTVLKISFSHFDLESCCDFITIYDGPTDISPKLVQIGGPGSNVTKAGTYYTTTRNAVVTFESNPTIQKSGFSMQYESVNSVSPCNRDVYLVVNGLASVGTQDNFQKQINFLANQLTPTWNVGLDKVRVMMNLQVDMDYAVVWSADDLPTNADVTQEVLHMVEYVPDVTQNNNTDLECLFRYAYDALDAPEKEFDERYGIEQVVIVFVASNPNTDQDFNEAFEFSHKMRTSQNAKVIVVGMGPGLDQSRLARLAYAQGYAFFSASYDNLSDLIPKINNAICSGLNAQCGP</sequence>
<organism evidence="6 7">
    <name type="scientific">Caenorhabditis japonica</name>
    <dbReference type="NCBI Taxonomy" id="281687"/>
    <lineage>
        <taxon>Eukaryota</taxon>
        <taxon>Metazoa</taxon>
        <taxon>Ecdysozoa</taxon>
        <taxon>Nematoda</taxon>
        <taxon>Chromadorea</taxon>
        <taxon>Rhabditida</taxon>
        <taxon>Rhabditina</taxon>
        <taxon>Rhabditomorpha</taxon>
        <taxon>Rhabditoidea</taxon>
        <taxon>Rhabditidae</taxon>
        <taxon>Peloderinae</taxon>
        <taxon>Caenorhabditis</taxon>
    </lineage>
</organism>
<dbReference type="InterPro" id="IPR052129">
    <property type="entry name" value="Spermadhesin-Link_domain"/>
</dbReference>
<evidence type="ECO:0000259" key="5">
    <source>
        <dbReference type="PROSITE" id="PS50234"/>
    </source>
</evidence>
<dbReference type="AlphaFoldDB" id="A0A8R1DXS9"/>
<dbReference type="PANTHER" id="PTHR46908">
    <property type="entry name" value="CUBILIN-LIKE PROTEIN"/>
    <property type="match status" value="1"/>
</dbReference>
<dbReference type="SUPFAM" id="SSF49854">
    <property type="entry name" value="Spermadhesin, CUB domain"/>
    <property type="match status" value="1"/>
</dbReference>
<evidence type="ECO:0000256" key="3">
    <source>
        <dbReference type="SAM" id="SignalP"/>
    </source>
</evidence>
<comment type="caution">
    <text evidence="2">Lacks conserved residue(s) required for the propagation of feature annotation.</text>
</comment>
<reference evidence="7" key="1">
    <citation type="submission" date="2010-08" db="EMBL/GenBank/DDBJ databases">
        <authorList>
            <consortium name="Caenorhabditis japonica Sequencing Consortium"/>
            <person name="Wilson R.K."/>
        </authorList>
    </citation>
    <scope>NUCLEOTIDE SEQUENCE [LARGE SCALE GENOMIC DNA]</scope>
    <source>
        <strain evidence="7">DF5081</strain>
    </source>
</reference>
<dbReference type="SMART" id="SM00042">
    <property type="entry name" value="CUB"/>
    <property type="match status" value="1"/>
</dbReference>
<dbReference type="PROSITE" id="PS01180">
    <property type="entry name" value="CUB"/>
    <property type="match status" value="1"/>
</dbReference>
<evidence type="ECO:0000313" key="7">
    <source>
        <dbReference type="Proteomes" id="UP000005237"/>
    </source>
</evidence>
<dbReference type="SUPFAM" id="SSF53300">
    <property type="entry name" value="vWA-like"/>
    <property type="match status" value="1"/>
</dbReference>
<dbReference type="Gene3D" id="3.40.50.410">
    <property type="entry name" value="von Willebrand factor, type A domain"/>
    <property type="match status" value="1"/>
</dbReference>
<feature type="signal peptide" evidence="3">
    <location>
        <begin position="1"/>
        <end position="17"/>
    </location>
</feature>
<dbReference type="InterPro" id="IPR036465">
    <property type="entry name" value="vWFA_dom_sf"/>
</dbReference>
<proteinExistence type="predicted"/>
<feature type="domain" description="VWFA" evidence="5">
    <location>
        <begin position="162"/>
        <end position="350"/>
    </location>
</feature>